<accession>A0A9W7VZI3</accession>
<comment type="caution">
    <text evidence="2">The sequence shown here is derived from an EMBL/GenBank/DDBJ whole genome shotgun (WGS) entry which is preliminary data.</text>
</comment>
<evidence type="ECO:0000256" key="1">
    <source>
        <dbReference type="SAM" id="MobiDB-lite"/>
    </source>
</evidence>
<evidence type="ECO:0000313" key="3">
    <source>
        <dbReference type="Proteomes" id="UP001138500"/>
    </source>
</evidence>
<reference evidence="2 3" key="2">
    <citation type="journal article" date="2021" name="Curr. Genet.">
        <title>Genetic response to nitrogen starvation in the aggressive Eucalyptus foliar pathogen Teratosphaeria destructans.</title>
        <authorList>
            <person name="Havenga M."/>
            <person name="Wingfield B.D."/>
            <person name="Wingfield M.J."/>
            <person name="Dreyer L.L."/>
            <person name="Roets F."/>
            <person name="Aylward J."/>
        </authorList>
    </citation>
    <scope>NUCLEOTIDE SEQUENCE [LARGE SCALE GENOMIC DNA]</scope>
    <source>
        <strain evidence="2">CMW44962</strain>
    </source>
</reference>
<keyword evidence="3" id="KW-1185">Reference proteome</keyword>
<feature type="compositionally biased region" description="Basic residues" evidence="1">
    <location>
        <begin position="1"/>
        <end position="15"/>
    </location>
</feature>
<sequence>MMTRRRFKGRRKRGVRAMGSSGPRAGAWRPREGRRRCCWVEVEASAPVWSVYATFSSWPSRRVWRRAGGGRVSGRRVRQDALLGEDVEQGRRAVRTVRGVSRMRRWRQGRVERRAAGGGGRRWWWRRRRRRRGSGI</sequence>
<proteinExistence type="predicted"/>
<organism evidence="2 3">
    <name type="scientific">Teratosphaeria destructans</name>
    <dbReference type="NCBI Taxonomy" id="418781"/>
    <lineage>
        <taxon>Eukaryota</taxon>
        <taxon>Fungi</taxon>
        <taxon>Dikarya</taxon>
        <taxon>Ascomycota</taxon>
        <taxon>Pezizomycotina</taxon>
        <taxon>Dothideomycetes</taxon>
        <taxon>Dothideomycetidae</taxon>
        <taxon>Mycosphaerellales</taxon>
        <taxon>Teratosphaeriaceae</taxon>
        <taxon>Teratosphaeria</taxon>
    </lineage>
</organism>
<feature type="non-terminal residue" evidence="2">
    <location>
        <position position="136"/>
    </location>
</feature>
<feature type="region of interest" description="Disordered" evidence="1">
    <location>
        <begin position="1"/>
        <end position="28"/>
    </location>
</feature>
<dbReference type="Proteomes" id="UP001138500">
    <property type="component" value="Unassembled WGS sequence"/>
</dbReference>
<name>A0A9W7VZI3_9PEZI</name>
<evidence type="ECO:0000313" key="2">
    <source>
        <dbReference type="EMBL" id="KAH9820285.1"/>
    </source>
</evidence>
<protein>
    <submittedName>
        <fullName evidence="2">Uncharacterized protein</fullName>
    </submittedName>
</protein>
<dbReference type="AlphaFoldDB" id="A0A9W7VZI3"/>
<dbReference type="EMBL" id="RIBY02002307">
    <property type="protein sequence ID" value="KAH9820285.1"/>
    <property type="molecule type" value="Genomic_DNA"/>
</dbReference>
<reference evidence="2 3" key="1">
    <citation type="journal article" date="2018" name="IMA Fungus">
        <title>IMA Genome-F 10: Nine draft genome sequences of Claviceps purpurea s.lat., including C. arundinis, C. humidiphila, and C. cf. spartinae, pseudomolecules for the pitch canker pathogen Fusarium circinatum, draft genome of Davidsoniella eucalypti, Grosmannia galeiformis, Quambalaria eucalypti, and Teratosphaeria destructans.</title>
        <authorList>
            <person name="Wingfield B.D."/>
            <person name="Liu M."/>
            <person name="Nguyen H.D."/>
            <person name="Lane F.A."/>
            <person name="Morgan S.W."/>
            <person name="De Vos L."/>
            <person name="Wilken P.M."/>
            <person name="Duong T.A."/>
            <person name="Aylward J."/>
            <person name="Coetzee M.P."/>
            <person name="Dadej K."/>
            <person name="De Beer Z.W."/>
            <person name="Findlay W."/>
            <person name="Havenga M."/>
            <person name="Kolarik M."/>
            <person name="Menzies J.G."/>
            <person name="Naidoo K."/>
            <person name="Pochopski O."/>
            <person name="Shoukouhi P."/>
            <person name="Santana Q.C."/>
            <person name="Seifert K.A."/>
            <person name="Soal N."/>
            <person name="Steenkamp E.T."/>
            <person name="Tatham C.T."/>
            <person name="van der Nest M.A."/>
            <person name="Wingfield M.J."/>
        </authorList>
    </citation>
    <scope>NUCLEOTIDE SEQUENCE [LARGE SCALE GENOMIC DNA]</scope>
    <source>
        <strain evidence="2">CMW44962</strain>
    </source>
</reference>
<gene>
    <name evidence="2" type="ORF">Tdes44962_MAKER10333</name>
</gene>